<dbReference type="InterPro" id="IPR014993">
    <property type="entry name" value="DUF1841"/>
</dbReference>
<dbReference type="Pfam" id="PF08897">
    <property type="entry name" value="DUF1841"/>
    <property type="match status" value="1"/>
</dbReference>
<comment type="caution">
    <text evidence="1">The sequence shown here is derived from an EMBL/GenBank/DDBJ whole genome shotgun (WGS) entry which is preliminary data.</text>
</comment>
<evidence type="ECO:0000313" key="3">
    <source>
        <dbReference type="Proteomes" id="UP000215215"/>
    </source>
</evidence>
<dbReference type="EMBL" id="NOZQ01000185">
    <property type="protein sequence ID" value="OYD14398.1"/>
    <property type="molecule type" value="Genomic_DNA"/>
</dbReference>
<dbReference type="EMBL" id="NOZQ01000047">
    <property type="protein sequence ID" value="OYD16846.1"/>
    <property type="molecule type" value="Genomic_DNA"/>
</dbReference>
<evidence type="ECO:0000313" key="1">
    <source>
        <dbReference type="EMBL" id="OYD14398.1"/>
    </source>
</evidence>
<protein>
    <recommendedName>
        <fullName evidence="4">DUF1841 domain-containing protein</fullName>
    </recommendedName>
</protein>
<sequence>MDETTRQLRAQSRKIIHEIWVKLKKGEPLEGEYKTIGKALSEHKEYHNVWEFADVIDGADYEIDGTNPFLHIILHSTVKNQIASNNPKEVRETFQRLQSKGLSKHEAEHVIGRAVAFEIFNITKNKEPFNKKRFLKELKKAKDSISKE</sequence>
<organism evidence="1 3">
    <name type="scientific">candidate division WOR-3 bacterium JGI_Cruoil_03_44_89</name>
    <dbReference type="NCBI Taxonomy" id="1973748"/>
    <lineage>
        <taxon>Bacteria</taxon>
        <taxon>Bacteria division WOR-3</taxon>
    </lineage>
</organism>
<proteinExistence type="predicted"/>
<dbReference type="Proteomes" id="UP000215215">
    <property type="component" value="Unassembled WGS sequence"/>
</dbReference>
<evidence type="ECO:0008006" key="4">
    <source>
        <dbReference type="Google" id="ProtNLM"/>
    </source>
</evidence>
<accession>A0A235BQ02</accession>
<gene>
    <name evidence="2" type="ORF">CH333_02435</name>
    <name evidence="1" type="ORF">CH333_08135</name>
</gene>
<evidence type="ECO:0000313" key="2">
    <source>
        <dbReference type="EMBL" id="OYD16846.1"/>
    </source>
</evidence>
<reference evidence="1 3" key="1">
    <citation type="submission" date="2017-07" db="EMBL/GenBank/DDBJ databases">
        <title>Recovery of genomes from metagenomes via a dereplication, aggregation, and scoring strategy.</title>
        <authorList>
            <person name="Sieber C.M."/>
            <person name="Probst A.J."/>
            <person name="Sharrar A."/>
            <person name="Thomas B.C."/>
            <person name="Hess M."/>
            <person name="Tringe S.G."/>
            <person name="Banfield J.F."/>
        </authorList>
    </citation>
    <scope>NUCLEOTIDE SEQUENCE [LARGE SCALE GENOMIC DNA]</scope>
    <source>
        <strain evidence="1">JGI_Cruoil_03_44_89</strain>
    </source>
</reference>
<name>A0A235BQ02_UNCW3</name>
<dbReference type="AlphaFoldDB" id="A0A235BQ02"/>